<dbReference type="OrthoDB" id="2250025at2759"/>
<feature type="transmembrane region" description="Helical" evidence="2">
    <location>
        <begin position="128"/>
        <end position="150"/>
    </location>
</feature>
<dbReference type="EMBL" id="JAEPRB010000033">
    <property type="protein sequence ID" value="KAG2225036.1"/>
    <property type="molecule type" value="Genomic_DNA"/>
</dbReference>
<sequence length="165" mass="19726">MEIGKRPTTRQRRQLPIAFEAIPKRHSEQRVLPILTSTLATTSYKYGNDRDEQQNENKEEEEDHTFLERSSSRSSDWAGHLRRRRKNTRQINAMERRQVTIDDNTTTRQRRQKNEIISDSKHQFLIQMLIWIGCGGWGIFLIFRIVYSIWLGDYEKLNVIHFLTH</sequence>
<feature type="region of interest" description="Disordered" evidence="1">
    <location>
        <begin position="43"/>
        <end position="84"/>
    </location>
</feature>
<evidence type="ECO:0000256" key="1">
    <source>
        <dbReference type="SAM" id="MobiDB-lite"/>
    </source>
</evidence>
<keyword evidence="2" id="KW-0472">Membrane</keyword>
<dbReference type="AlphaFoldDB" id="A0A8H7VJD5"/>
<name>A0A8H7VJD5_9FUNG</name>
<protein>
    <recommendedName>
        <fullName evidence="5">Transmembrane protein</fullName>
    </recommendedName>
</protein>
<organism evidence="3 4">
    <name type="scientific">Circinella minor</name>
    <dbReference type="NCBI Taxonomy" id="1195481"/>
    <lineage>
        <taxon>Eukaryota</taxon>
        <taxon>Fungi</taxon>
        <taxon>Fungi incertae sedis</taxon>
        <taxon>Mucoromycota</taxon>
        <taxon>Mucoromycotina</taxon>
        <taxon>Mucoromycetes</taxon>
        <taxon>Mucorales</taxon>
        <taxon>Lichtheimiaceae</taxon>
        <taxon>Circinella</taxon>
    </lineage>
</organism>
<feature type="compositionally biased region" description="Basic and acidic residues" evidence="1">
    <location>
        <begin position="47"/>
        <end position="57"/>
    </location>
</feature>
<keyword evidence="2" id="KW-1133">Transmembrane helix</keyword>
<evidence type="ECO:0008006" key="5">
    <source>
        <dbReference type="Google" id="ProtNLM"/>
    </source>
</evidence>
<dbReference type="Proteomes" id="UP000646827">
    <property type="component" value="Unassembled WGS sequence"/>
</dbReference>
<keyword evidence="4" id="KW-1185">Reference proteome</keyword>
<comment type="caution">
    <text evidence="3">The sequence shown here is derived from an EMBL/GenBank/DDBJ whole genome shotgun (WGS) entry which is preliminary data.</text>
</comment>
<evidence type="ECO:0000313" key="3">
    <source>
        <dbReference type="EMBL" id="KAG2225036.1"/>
    </source>
</evidence>
<accession>A0A8H7VJD5</accession>
<reference evidence="3 4" key="1">
    <citation type="submission" date="2020-12" db="EMBL/GenBank/DDBJ databases">
        <title>Metabolic potential, ecology and presence of endohyphal bacteria is reflected in genomic diversity of Mucoromycotina.</title>
        <authorList>
            <person name="Muszewska A."/>
            <person name="Okrasinska A."/>
            <person name="Steczkiewicz K."/>
            <person name="Drgas O."/>
            <person name="Orlowska M."/>
            <person name="Perlinska-Lenart U."/>
            <person name="Aleksandrzak-Piekarczyk T."/>
            <person name="Szatraj K."/>
            <person name="Zielenkiewicz U."/>
            <person name="Pilsyk S."/>
            <person name="Malc E."/>
            <person name="Mieczkowski P."/>
            <person name="Kruszewska J.S."/>
            <person name="Biernat P."/>
            <person name="Pawlowska J."/>
        </authorList>
    </citation>
    <scope>NUCLEOTIDE SEQUENCE [LARGE SCALE GENOMIC DNA]</scope>
    <source>
        <strain evidence="3 4">CBS 142.35</strain>
    </source>
</reference>
<keyword evidence="2" id="KW-0812">Transmembrane</keyword>
<evidence type="ECO:0000313" key="4">
    <source>
        <dbReference type="Proteomes" id="UP000646827"/>
    </source>
</evidence>
<proteinExistence type="predicted"/>
<gene>
    <name evidence="3" type="ORF">INT45_003236</name>
</gene>
<evidence type="ECO:0000256" key="2">
    <source>
        <dbReference type="SAM" id="Phobius"/>
    </source>
</evidence>